<keyword evidence="2" id="KW-0732">Signal</keyword>
<dbReference type="EMBL" id="JACHHX010000001">
    <property type="protein sequence ID" value="MBB5014161.1"/>
    <property type="molecule type" value="Genomic_DNA"/>
</dbReference>
<evidence type="ECO:0000256" key="1">
    <source>
        <dbReference type="SAM" id="MobiDB-lite"/>
    </source>
</evidence>
<feature type="region of interest" description="Disordered" evidence="1">
    <location>
        <begin position="152"/>
        <end position="298"/>
    </location>
</feature>
<feature type="compositionally biased region" description="Basic and acidic residues" evidence="1">
    <location>
        <begin position="210"/>
        <end position="243"/>
    </location>
</feature>
<feature type="signal peptide" evidence="2">
    <location>
        <begin position="1"/>
        <end position="20"/>
    </location>
</feature>
<feature type="compositionally biased region" description="Basic and acidic residues" evidence="1">
    <location>
        <begin position="281"/>
        <end position="298"/>
    </location>
</feature>
<evidence type="ECO:0008006" key="5">
    <source>
        <dbReference type="Google" id="ProtNLM"/>
    </source>
</evidence>
<organism evidence="3 4">
    <name type="scientific">Rehaibacterium terrae</name>
    <dbReference type="NCBI Taxonomy" id="1341696"/>
    <lineage>
        <taxon>Bacteria</taxon>
        <taxon>Pseudomonadati</taxon>
        <taxon>Pseudomonadota</taxon>
        <taxon>Gammaproteobacteria</taxon>
        <taxon>Lysobacterales</taxon>
        <taxon>Lysobacteraceae</taxon>
        <taxon>Rehaibacterium</taxon>
    </lineage>
</organism>
<name>A0A7W7V8C0_9GAMM</name>
<gene>
    <name evidence="3" type="ORF">HNQ58_000032</name>
</gene>
<dbReference type="PROSITE" id="PS51257">
    <property type="entry name" value="PROKAR_LIPOPROTEIN"/>
    <property type="match status" value="1"/>
</dbReference>
<dbReference type="AlphaFoldDB" id="A0A7W7V8C0"/>
<dbReference type="Proteomes" id="UP000519004">
    <property type="component" value="Unassembled WGS sequence"/>
</dbReference>
<evidence type="ECO:0000256" key="2">
    <source>
        <dbReference type="SAM" id="SignalP"/>
    </source>
</evidence>
<feature type="chain" id="PRO_5031062428" description="Lipoprotein" evidence="2">
    <location>
        <begin position="21"/>
        <end position="298"/>
    </location>
</feature>
<sequence>MRRTLALAAIAVLLAGCATYDGSYRERYVYRDGSYYYPYDDGRGDYYVGRHDGAASGYVRLHYGYGYDPFWWGGWWGPFHPYPYRSAYSFHYGYVRPPWFYGYSHGWPPYHYWPYWYWPYYGHAPRPPREHGPPRERRGGFHDVYRRAREAALREDEAEAGTPGTEWRERRRLADGEPGWRQHEERRRPDWREHGRQPDRRFPSAEGGEVDQRSTRPWPGREGEPPPWRERRRGDGAGWRDESQAPARRMPQTPPPAAATAVEPRRSGGFIRAAVPAARGAGREEAGRRAGVSEDEPR</sequence>
<reference evidence="3 4" key="1">
    <citation type="submission" date="2020-08" db="EMBL/GenBank/DDBJ databases">
        <title>Genomic Encyclopedia of Type Strains, Phase IV (KMG-IV): sequencing the most valuable type-strain genomes for metagenomic binning, comparative biology and taxonomic classification.</title>
        <authorList>
            <person name="Goeker M."/>
        </authorList>
    </citation>
    <scope>NUCLEOTIDE SEQUENCE [LARGE SCALE GENOMIC DNA]</scope>
    <source>
        <strain evidence="3 4">DSM 25897</strain>
    </source>
</reference>
<comment type="caution">
    <text evidence="3">The sequence shown here is derived from an EMBL/GenBank/DDBJ whole genome shotgun (WGS) entry which is preliminary data.</text>
</comment>
<protein>
    <recommendedName>
        <fullName evidence="5">Lipoprotein</fullName>
    </recommendedName>
</protein>
<evidence type="ECO:0000313" key="4">
    <source>
        <dbReference type="Proteomes" id="UP000519004"/>
    </source>
</evidence>
<dbReference type="RefSeq" id="WP_183946759.1">
    <property type="nucleotide sequence ID" value="NZ_JACHHX010000001.1"/>
</dbReference>
<evidence type="ECO:0000313" key="3">
    <source>
        <dbReference type="EMBL" id="MBB5014161.1"/>
    </source>
</evidence>
<feature type="compositionally biased region" description="Basic and acidic residues" evidence="1">
    <location>
        <begin position="166"/>
        <end position="203"/>
    </location>
</feature>
<keyword evidence="4" id="KW-1185">Reference proteome</keyword>
<proteinExistence type="predicted"/>
<accession>A0A7W7V8C0</accession>